<feature type="domain" description="Cyclin N-terminal" evidence="5">
    <location>
        <begin position="59"/>
        <end position="184"/>
    </location>
</feature>
<evidence type="ECO:0000259" key="5">
    <source>
        <dbReference type="Pfam" id="PF00134"/>
    </source>
</evidence>
<organism evidence="6 7">
    <name type="scientific">Acacia crassicarpa</name>
    <name type="common">northern wattle</name>
    <dbReference type="NCBI Taxonomy" id="499986"/>
    <lineage>
        <taxon>Eukaryota</taxon>
        <taxon>Viridiplantae</taxon>
        <taxon>Streptophyta</taxon>
        <taxon>Embryophyta</taxon>
        <taxon>Tracheophyta</taxon>
        <taxon>Spermatophyta</taxon>
        <taxon>Magnoliopsida</taxon>
        <taxon>eudicotyledons</taxon>
        <taxon>Gunneridae</taxon>
        <taxon>Pentapetalae</taxon>
        <taxon>rosids</taxon>
        <taxon>fabids</taxon>
        <taxon>Fabales</taxon>
        <taxon>Fabaceae</taxon>
        <taxon>Caesalpinioideae</taxon>
        <taxon>mimosoid clade</taxon>
        <taxon>Acacieae</taxon>
        <taxon>Acacia</taxon>
    </lineage>
</organism>
<dbReference type="InterPro" id="IPR036915">
    <property type="entry name" value="Cyclin-like_sf"/>
</dbReference>
<name>A0AAE1MLY1_9FABA</name>
<dbReference type="GO" id="GO:0051301">
    <property type="term" value="P:cell division"/>
    <property type="evidence" value="ECO:0007669"/>
    <property type="project" value="UniProtKB-KW"/>
</dbReference>
<sequence>MDDLLCHETWLSRPPVNSHHDFLDDSLSDDDVDPLFRFSNDCDGVYENEELELAFFVCVEKEIAFIPDPNYVNYLYSNNLVLSRVRVIQWFLKCRSRLNLSFGTVFYAANYLDRFISICQCDNWRYWMIELLSITCLSTAIKFNEISAFTLHEIQMESLDHSYESNIILRMELMLLKALGWRLNSVTAYSIVETVVSYVQLSVRPYLHEQIISRVTEILLQATLDLKMLDFRQSVVGISALWSSIDQLYPSVSDAFIAYISKLFNQSQKDDLINCHKIMEISTSLEGSGHHYCSLPKSPTTVLLLDSDIEVSFKT</sequence>
<gene>
    <name evidence="6" type="ORF">QN277_023397</name>
</gene>
<accession>A0AAE1MLY1</accession>
<dbReference type="AlphaFoldDB" id="A0AAE1MLY1"/>
<dbReference type="InterPro" id="IPR039361">
    <property type="entry name" value="Cyclin"/>
</dbReference>
<comment type="caution">
    <text evidence="6">The sequence shown here is derived from an EMBL/GenBank/DDBJ whole genome shotgun (WGS) entry which is preliminary data.</text>
</comment>
<keyword evidence="2" id="KW-0132">Cell division</keyword>
<keyword evidence="7" id="KW-1185">Reference proteome</keyword>
<dbReference type="EMBL" id="JAWXYG010000006">
    <property type="protein sequence ID" value="KAK4270354.1"/>
    <property type="molecule type" value="Genomic_DNA"/>
</dbReference>
<evidence type="ECO:0000256" key="3">
    <source>
        <dbReference type="ARBA" id="ARBA00023306"/>
    </source>
</evidence>
<keyword evidence="3" id="KW-0131">Cell cycle</keyword>
<proteinExistence type="predicted"/>
<evidence type="ECO:0000313" key="7">
    <source>
        <dbReference type="Proteomes" id="UP001293593"/>
    </source>
</evidence>
<dbReference type="Gene3D" id="1.10.472.10">
    <property type="entry name" value="Cyclin-like"/>
    <property type="match status" value="2"/>
</dbReference>
<evidence type="ECO:0000256" key="2">
    <source>
        <dbReference type="ARBA" id="ARBA00022618"/>
    </source>
</evidence>
<protein>
    <recommendedName>
        <fullName evidence="4">B-like cyclin</fullName>
    </recommendedName>
</protein>
<dbReference type="PANTHER" id="PTHR10177">
    <property type="entry name" value="CYCLINS"/>
    <property type="match status" value="1"/>
</dbReference>
<comment type="subunit">
    <text evidence="1">Interacts with the CDC2 protein kinase to form a serine/threonine kinase holoenzyme complex also known as maturation promoting factor (MPF). The cyclin subunit imparts substrate specificity to the complex.</text>
</comment>
<dbReference type="Proteomes" id="UP001293593">
    <property type="component" value="Unassembled WGS sequence"/>
</dbReference>
<dbReference type="SUPFAM" id="SSF47954">
    <property type="entry name" value="Cyclin-like"/>
    <property type="match status" value="1"/>
</dbReference>
<dbReference type="InterPro" id="IPR006671">
    <property type="entry name" value="Cyclin_N"/>
</dbReference>
<evidence type="ECO:0000256" key="4">
    <source>
        <dbReference type="ARBA" id="ARBA00032263"/>
    </source>
</evidence>
<reference evidence="6" key="1">
    <citation type="submission" date="2023-10" db="EMBL/GenBank/DDBJ databases">
        <title>Chromosome-level genome of the transformable northern wattle, Acacia crassicarpa.</title>
        <authorList>
            <person name="Massaro I."/>
            <person name="Sinha N.R."/>
            <person name="Poethig S."/>
            <person name="Leichty A.R."/>
        </authorList>
    </citation>
    <scope>NUCLEOTIDE SEQUENCE</scope>
    <source>
        <strain evidence="6">Acra3RX</strain>
        <tissue evidence="6">Leaf</tissue>
    </source>
</reference>
<evidence type="ECO:0000313" key="6">
    <source>
        <dbReference type="EMBL" id="KAK4270354.1"/>
    </source>
</evidence>
<dbReference type="CDD" id="cd20544">
    <property type="entry name" value="CYCLIN_AtCycD-like_rpt2"/>
    <property type="match status" value="1"/>
</dbReference>
<evidence type="ECO:0000256" key="1">
    <source>
        <dbReference type="ARBA" id="ARBA00011177"/>
    </source>
</evidence>
<dbReference type="Pfam" id="PF00134">
    <property type="entry name" value="Cyclin_N"/>
    <property type="match status" value="1"/>
</dbReference>